<evidence type="ECO:0000256" key="4">
    <source>
        <dbReference type="ARBA" id="ARBA00023242"/>
    </source>
</evidence>
<gene>
    <name evidence="6" type="ORF">DHA2_6340</name>
</gene>
<dbReference type="AlphaFoldDB" id="V6TLZ0"/>
<feature type="compositionally biased region" description="Basic and acidic residues" evidence="5">
    <location>
        <begin position="61"/>
        <end position="86"/>
    </location>
</feature>
<evidence type="ECO:0000256" key="5">
    <source>
        <dbReference type="SAM" id="MobiDB-lite"/>
    </source>
</evidence>
<evidence type="ECO:0000256" key="1">
    <source>
        <dbReference type="ARBA" id="ARBA00004604"/>
    </source>
</evidence>
<feature type="compositionally biased region" description="Basic residues" evidence="5">
    <location>
        <begin position="50"/>
        <end position="60"/>
    </location>
</feature>
<evidence type="ECO:0000313" key="7">
    <source>
        <dbReference type="Proteomes" id="UP000018320"/>
    </source>
</evidence>
<organism evidence="6 7">
    <name type="scientific">Giardia intestinalis</name>
    <name type="common">Giardia lamblia</name>
    <dbReference type="NCBI Taxonomy" id="5741"/>
    <lineage>
        <taxon>Eukaryota</taxon>
        <taxon>Metamonada</taxon>
        <taxon>Diplomonadida</taxon>
        <taxon>Hexamitidae</taxon>
        <taxon>Giardiinae</taxon>
        <taxon>Giardia</taxon>
    </lineage>
</organism>
<dbReference type="PANTHER" id="PTHR14577">
    <property type="entry name" value="NUCLEOLAR PROTEIN 12"/>
    <property type="match status" value="1"/>
</dbReference>
<comment type="caution">
    <text evidence="6">The sequence shown here is derived from an EMBL/GenBank/DDBJ whole genome shotgun (WGS) entry which is preliminary data.</text>
</comment>
<evidence type="ECO:0000313" key="6">
    <source>
        <dbReference type="EMBL" id="ESU37990.1"/>
    </source>
</evidence>
<comment type="similarity">
    <text evidence="2">Belongs to the RRP17 family.</text>
</comment>
<feature type="region of interest" description="Disordered" evidence="5">
    <location>
        <begin position="48"/>
        <end position="86"/>
    </location>
</feature>
<reference evidence="7" key="1">
    <citation type="submission" date="2012-02" db="EMBL/GenBank/DDBJ databases">
        <title>Genome sequencing of Giardia lamblia Genotypes A2 and B isolates (DH and GS) and comparative analysis with the genomes of Genotypes A1 and E (WB and Pig).</title>
        <authorList>
            <person name="Adam R."/>
            <person name="Dahlstrom E."/>
            <person name="Martens C."/>
            <person name="Bruno D."/>
            <person name="Barbian K."/>
            <person name="Porcella S.F."/>
            <person name="Nash T."/>
        </authorList>
    </citation>
    <scope>NUCLEOTIDE SEQUENCE</scope>
    <source>
        <strain evidence="7">DH</strain>
    </source>
</reference>
<keyword evidence="3" id="KW-0175">Coiled coil</keyword>
<dbReference type="InterPro" id="IPR019186">
    <property type="entry name" value="Nucleolar_protein_12"/>
</dbReference>
<comment type="subcellular location">
    <subcellularLocation>
        <location evidence="1">Nucleus</location>
        <location evidence="1">Nucleolus</location>
    </subcellularLocation>
</comment>
<evidence type="ECO:0000256" key="3">
    <source>
        <dbReference type="ARBA" id="ARBA00023054"/>
    </source>
</evidence>
<name>V6TLZ0_GIAIN</name>
<dbReference type="Pfam" id="PF09805">
    <property type="entry name" value="Nop25"/>
    <property type="match status" value="1"/>
</dbReference>
<accession>V6TLZ0</accession>
<dbReference type="GO" id="GO:0005730">
    <property type="term" value="C:nucleolus"/>
    <property type="evidence" value="ECO:0007669"/>
    <property type="project" value="UniProtKB-SubCell"/>
</dbReference>
<evidence type="ECO:0000256" key="2">
    <source>
        <dbReference type="ARBA" id="ARBA00007175"/>
    </source>
</evidence>
<proteinExistence type="inferred from homology"/>
<protein>
    <recommendedName>
        <fullName evidence="8">Nucleolar protein 12</fullName>
    </recommendedName>
</protein>
<feature type="region of interest" description="Disordered" evidence="5">
    <location>
        <begin position="1"/>
        <end position="22"/>
    </location>
</feature>
<dbReference type="Proteomes" id="UP000018320">
    <property type="component" value="Unassembled WGS sequence"/>
</dbReference>
<dbReference type="PANTHER" id="PTHR14577:SF0">
    <property type="entry name" value="NUCLEOLAR PROTEIN 12"/>
    <property type="match status" value="1"/>
</dbReference>
<dbReference type="VEuPathDB" id="GiardiaDB:GL50803_006340"/>
<evidence type="ECO:0008006" key="8">
    <source>
        <dbReference type="Google" id="ProtNLM"/>
    </source>
</evidence>
<keyword evidence="4" id="KW-0539">Nucleus</keyword>
<dbReference type="VEuPathDB" id="GiardiaDB:DHA2_6340"/>
<dbReference type="EMBL" id="AHGT01000018">
    <property type="protein sequence ID" value="ESU37990.1"/>
    <property type="molecule type" value="Genomic_DNA"/>
</dbReference>
<sequence>MNYDDKLVNDMPSQYFPTDPSGRKKILRKRITGDAVKFDEDALQSFVTGGHKRKEERRRKAQQEIKSKKLEEKRMKRREKEATKRAEIRKTKALVESNIYLKKTVEELRTIQKERMGGESQQTAEECSFVSPDGTCIKAVIKSL</sequence>
<dbReference type="GO" id="GO:0019843">
    <property type="term" value="F:rRNA binding"/>
    <property type="evidence" value="ECO:0007669"/>
    <property type="project" value="TreeGrafter"/>
</dbReference>
<dbReference type="VEuPathDB" id="GiardiaDB:GL50581_2134"/>
<reference evidence="6 7" key="2">
    <citation type="journal article" date="2013" name="Genome Biol. Evol.">
        <title>Genome sequencing of Giardia lamblia genotypes A2 and B isolates (DH and GS) and comparative analysis with the genomes of genotypes A1 and E (WB and Pig).</title>
        <authorList>
            <person name="Adam R.D."/>
            <person name="Dahlstrom E.W."/>
            <person name="Martens C.A."/>
            <person name="Bruno D.P."/>
            <person name="Barbian K.D."/>
            <person name="Ricklefs S.M."/>
            <person name="Hernandez M.M."/>
            <person name="Narla N.P."/>
            <person name="Patel R.B."/>
            <person name="Porcella S.F."/>
            <person name="Nash T.E."/>
        </authorList>
    </citation>
    <scope>NUCLEOTIDE SEQUENCE [LARGE SCALE GENOMIC DNA]</scope>
    <source>
        <strain evidence="6 7">DH</strain>
    </source>
</reference>
<dbReference type="VEuPathDB" id="GiardiaDB:QR46_2097"/>